<gene>
    <name evidence="3" type="ORF">OD355_02570</name>
</gene>
<evidence type="ECO:0000313" key="4">
    <source>
        <dbReference type="Proteomes" id="UP001209317"/>
    </source>
</evidence>
<dbReference type="RefSeq" id="WP_263036883.1">
    <property type="nucleotide sequence ID" value="NZ_JAOTPL010000002.1"/>
</dbReference>
<evidence type="ECO:0000256" key="1">
    <source>
        <dbReference type="SAM" id="SignalP"/>
    </source>
</evidence>
<evidence type="ECO:0000259" key="2">
    <source>
        <dbReference type="Pfam" id="PF00905"/>
    </source>
</evidence>
<name>A0AAE3ILC9_9BACT</name>
<accession>A0AAE3ILC9</accession>
<dbReference type="Proteomes" id="UP001209317">
    <property type="component" value="Unassembled WGS sequence"/>
</dbReference>
<sequence length="265" mass="31153">MKIKYLLLIASIFFSFVSQAQTVDYIYKKYHVEGSIVVFDVNRNKWFFSDRNDAYKGTLPASTFKIVNSCIALQTRVVDNEHELLPWDKKIRIFNGAPVAAWNQDTDMQDAFRNSTVWFYVEMAKRVGREKYREILHEISYGNNDFSEKGIDFWNYGNFKVTPVQQIFFLKNLYYNKLAFDTAVMHTVKNIMLSDSTETYTIRSKSGWTQSEGKDIGWYVGWLTVRDNVYLFANRLTKPEQEKNDGFSATRKNIVLDIFRDWGMI</sequence>
<proteinExistence type="predicted"/>
<comment type="caution">
    <text evidence="3">The sequence shown here is derived from an EMBL/GenBank/DDBJ whole genome shotgun (WGS) entry which is preliminary data.</text>
</comment>
<organism evidence="3 4">
    <name type="scientific">Haoranjiania flava</name>
    <dbReference type="NCBI Taxonomy" id="1856322"/>
    <lineage>
        <taxon>Bacteria</taxon>
        <taxon>Pseudomonadati</taxon>
        <taxon>Bacteroidota</taxon>
        <taxon>Chitinophagia</taxon>
        <taxon>Chitinophagales</taxon>
        <taxon>Chitinophagaceae</taxon>
        <taxon>Haoranjiania</taxon>
    </lineage>
</organism>
<dbReference type="GO" id="GO:0008658">
    <property type="term" value="F:penicillin binding"/>
    <property type="evidence" value="ECO:0007669"/>
    <property type="project" value="InterPro"/>
</dbReference>
<dbReference type="Gene3D" id="3.40.710.10">
    <property type="entry name" value="DD-peptidase/beta-lactamase superfamily"/>
    <property type="match status" value="1"/>
</dbReference>
<feature type="chain" id="PRO_5042210376" evidence="1">
    <location>
        <begin position="21"/>
        <end position="265"/>
    </location>
</feature>
<evidence type="ECO:0000313" key="3">
    <source>
        <dbReference type="EMBL" id="MCU7693398.1"/>
    </source>
</evidence>
<dbReference type="InterPro" id="IPR012338">
    <property type="entry name" value="Beta-lactam/transpept-like"/>
</dbReference>
<dbReference type="EMBL" id="JAOTPL010000002">
    <property type="protein sequence ID" value="MCU7693398.1"/>
    <property type="molecule type" value="Genomic_DNA"/>
</dbReference>
<reference evidence="3" key="1">
    <citation type="submission" date="2022-10" db="EMBL/GenBank/DDBJ databases">
        <authorList>
            <person name="Kim H.S."/>
            <person name="Kim J.-S."/>
            <person name="Suh M.K."/>
            <person name="Eom M.K."/>
            <person name="Lee J.-S."/>
        </authorList>
    </citation>
    <scope>NUCLEOTIDE SEQUENCE</scope>
    <source>
        <strain evidence="3">LIP-5</strain>
    </source>
</reference>
<dbReference type="InterPro" id="IPR001460">
    <property type="entry name" value="PCN-bd_Tpept"/>
</dbReference>
<protein>
    <submittedName>
        <fullName evidence="3">Penicillin-binding transpeptidase domain-containing protein</fullName>
    </submittedName>
</protein>
<dbReference type="SUPFAM" id="SSF56601">
    <property type="entry name" value="beta-lactamase/transpeptidase-like"/>
    <property type="match status" value="1"/>
</dbReference>
<keyword evidence="1" id="KW-0732">Signal</keyword>
<keyword evidence="4" id="KW-1185">Reference proteome</keyword>
<dbReference type="Pfam" id="PF00905">
    <property type="entry name" value="Transpeptidase"/>
    <property type="match status" value="1"/>
</dbReference>
<feature type="signal peptide" evidence="1">
    <location>
        <begin position="1"/>
        <end position="20"/>
    </location>
</feature>
<feature type="domain" description="Penicillin-binding protein transpeptidase" evidence="2">
    <location>
        <begin position="43"/>
        <end position="251"/>
    </location>
</feature>
<dbReference type="AlphaFoldDB" id="A0AAE3ILC9"/>